<dbReference type="AlphaFoldDB" id="A0A7K3LR69"/>
<dbReference type="Proteomes" id="UP000466307">
    <property type="component" value="Unassembled WGS sequence"/>
</dbReference>
<evidence type="ECO:0000313" key="1">
    <source>
        <dbReference type="EMBL" id="NDK90047.1"/>
    </source>
</evidence>
<dbReference type="SUPFAM" id="SSF81901">
    <property type="entry name" value="HCP-like"/>
    <property type="match status" value="1"/>
</dbReference>
<dbReference type="RefSeq" id="WP_059037198.1">
    <property type="nucleotide sequence ID" value="NZ_JAADZU010000029.1"/>
</dbReference>
<reference evidence="1 2" key="1">
    <citation type="submission" date="2020-01" db="EMBL/GenBank/DDBJ databases">
        <title>Investigation of new actinobacteria for the biodesulphurisation of diesel fuel.</title>
        <authorList>
            <person name="Athi Narayanan S.M."/>
        </authorList>
    </citation>
    <scope>NUCLEOTIDE SEQUENCE [LARGE SCALE GENOMIC DNA]</scope>
    <source>
        <strain evidence="1 2">213E</strain>
    </source>
</reference>
<proteinExistence type="predicted"/>
<dbReference type="Gene3D" id="1.25.40.10">
    <property type="entry name" value="Tetratricopeptide repeat domain"/>
    <property type="match status" value="2"/>
</dbReference>
<keyword evidence="2" id="KW-1185">Reference proteome</keyword>
<name>A0A7K3LR69_9ACTN</name>
<sequence length="602" mass="64569">MDPNTDIDRFSARTKNTEGVEFASAASTLCGMLDDRFEVSQDVRDLHLAIHHGTAAYLTPALPARVLAPVAANLAIAHLHLAEHTGSDDHLDRAVTLLREAADLAPTADHHGNLASALYTRFENQEQPSDLEAALEYSAKAVTPPAHAQAGWLSLRGAILCTAYLRSRVPRPELLTEAEAAGRRAVVATAPDSPHYAGRATNLAITLATRFGSVGSVELLAEAEQFARDAVDDTPARLANLASILRAHGVARGDQDRIEEAFRIALRAATAVPIDHLDRPDLLSEAANSAMTWFDWSGDLPALTTGVTLGRWACDALDDSTPHRYGSALTNHAMHLLTYAEATDDAGQLSEALRYAELACRHLPDDPNVLSNVALLSRLLADTASDPERRSASVGYAERALAAAHRSHIDEAPFLANLAQCLWTDTHGERARSIAEKAVAVTDPGRSEYQAFVAILARIADSEGDDAETRWRTVADAESTPIPLRAEARLQVAAHAAQRGDWNTSTAAYSAAIADTAELAWHGIDPLSRLLRLTDHADTAADGAAAALHHDDAPAALVMLERGRSLVLGSDLDTRGDVHRLRRAHPGMARRLVSLAAARRDL</sequence>
<accession>A0A7K3LR69</accession>
<evidence type="ECO:0000313" key="2">
    <source>
        <dbReference type="Proteomes" id="UP000466307"/>
    </source>
</evidence>
<gene>
    <name evidence="1" type="ORF">GYA93_10705</name>
</gene>
<evidence type="ECO:0008006" key="3">
    <source>
        <dbReference type="Google" id="ProtNLM"/>
    </source>
</evidence>
<comment type="caution">
    <text evidence="1">The sequence shown here is derived from an EMBL/GenBank/DDBJ whole genome shotgun (WGS) entry which is preliminary data.</text>
</comment>
<protein>
    <recommendedName>
        <fullName evidence="3">Tetratricopeptide repeat protein</fullName>
    </recommendedName>
</protein>
<dbReference type="EMBL" id="JAADZU010000029">
    <property type="protein sequence ID" value="NDK90047.1"/>
    <property type="molecule type" value="Genomic_DNA"/>
</dbReference>
<dbReference type="InterPro" id="IPR011990">
    <property type="entry name" value="TPR-like_helical_dom_sf"/>
</dbReference>
<organism evidence="1 2">
    <name type="scientific">Gordonia desulfuricans</name>
    <dbReference type="NCBI Taxonomy" id="89051"/>
    <lineage>
        <taxon>Bacteria</taxon>
        <taxon>Bacillati</taxon>
        <taxon>Actinomycetota</taxon>
        <taxon>Actinomycetes</taxon>
        <taxon>Mycobacteriales</taxon>
        <taxon>Gordoniaceae</taxon>
        <taxon>Gordonia</taxon>
    </lineage>
</organism>